<dbReference type="SMART" id="SM00225">
    <property type="entry name" value="BTB"/>
    <property type="match status" value="1"/>
</dbReference>
<dbReference type="SUPFAM" id="SSF54695">
    <property type="entry name" value="POZ domain"/>
    <property type="match status" value="1"/>
</dbReference>
<dbReference type="InterPro" id="IPR003131">
    <property type="entry name" value="T1-type_BTB"/>
</dbReference>
<reference evidence="2" key="1">
    <citation type="submission" date="2021-06" db="EMBL/GenBank/DDBJ databases">
        <authorList>
            <person name="Kallberg Y."/>
            <person name="Tangrot J."/>
            <person name="Rosling A."/>
        </authorList>
    </citation>
    <scope>NUCLEOTIDE SEQUENCE</scope>
    <source>
        <strain evidence="2">FL130A</strain>
    </source>
</reference>
<dbReference type="PANTHER" id="PTHR14499">
    <property type="entry name" value="POTASSIUM CHANNEL TETRAMERIZATION DOMAIN-CONTAINING"/>
    <property type="match status" value="1"/>
</dbReference>
<comment type="caution">
    <text evidence="2">The sequence shown here is derived from an EMBL/GenBank/DDBJ whole genome shotgun (WGS) entry which is preliminary data.</text>
</comment>
<protein>
    <submittedName>
        <fullName evidence="2">5242_t:CDS:1</fullName>
    </submittedName>
</protein>
<dbReference type="AlphaFoldDB" id="A0A9N9ELW7"/>
<dbReference type="GO" id="GO:0051260">
    <property type="term" value="P:protein homooligomerization"/>
    <property type="evidence" value="ECO:0007669"/>
    <property type="project" value="InterPro"/>
</dbReference>
<dbReference type="InterPro" id="IPR000210">
    <property type="entry name" value="BTB/POZ_dom"/>
</dbReference>
<dbReference type="OrthoDB" id="10025005at2759"/>
<dbReference type="PANTHER" id="PTHR14499:SF136">
    <property type="entry name" value="GH08630P"/>
    <property type="match status" value="1"/>
</dbReference>
<dbReference type="Gene3D" id="3.30.710.10">
    <property type="entry name" value="Potassium Channel Kv1.1, Chain A"/>
    <property type="match status" value="1"/>
</dbReference>
<dbReference type="Pfam" id="PF02214">
    <property type="entry name" value="BTB_2"/>
    <property type="match status" value="1"/>
</dbReference>
<evidence type="ECO:0000313" key="2">
    <source>
        <dbReference type="EMBL" id="CAG8680239.1"/>
    </source>
</evidence>
<dbReference type="CDD" id="cd18316">
    <property type="entry name" value="BTB_POZ_KCTD-like"/>
    <property type="match status" value="1"/>
</dbReference>
<name>A0A9N9ELW7_9GLOM</name>
<keyword evidence="3" id="KW-1185">Reference proteome</keyword>
<evidence type="ECO:0000259" key="1">
    <source>
        <dbReference type="SMART" id="SM00225"/>
    </source>
</evidence>
<dbReference type="InterPro" id="IPR011333">
    <property type="entry name" value="SKP1/BTB/POZ_sf"/>
</dbReference>
<feature type="domain" description="BTB" evidence="1">
    <location>
        <begin position="15"/>
        <end position="126"/>
    </location>
</feature>
<dbReference type="Proteomes" id="UP000789508">
    <property type="component" value="Unassembled WGS sequence"/>
</dbReference>
<gene>
    <name evidence="2" type="ORF">ALEPTO_LOCUS10835</name>
</gene>
<organism evidence="2 3">
    <name type="scientific">Ambispora leptoticha</name>
    <dbReference type="NCBI Taxonomy" id="144679"/>
    <lineage>
        <taxon>Eukaryota</taxon>
        <taxon>Fungi</taxon>
        <taxon>Fungi incertae sedis</taxon>
        <taxon>Mucoromycota</taxon>
        <taxon>Glomeromycotina</taxon>
        <taxon>Glomeromycetes</taxon>
        <taxon>Archaeosporales</taxon>
        <taxon>Ambisporaceae</taxon>
        <taxon>Ambispora</taxon>
    </lineage>
</organism>
<sequence length="237" mass="27838">MDVKMNEIKQKENEPTIILNVGGVKYETLRSTLTAYPDTLLGTMFAERNEHLLKPKNGNEYFFDRNGRVFHYIMEYYRTGIMNWSYSKEKKSDNDDVTQQELDTELDYFQIKVEARRAENITPQLGKFLNLFASYLVENLSKQMEIMEPEIWFKVSPDTGPKFWTKNSGWIASPFTSNKPLAFYLMKNFKDEIYQHLKLVFKGTRIETKSQTNDVVEFVFAPYYNLPAILNLANLKV</sequence>
<accession>A0A9N9ELW7</accession>
<dbReference type="EMBL" id="CAJVPS010014016">
    <property type="protein sequence ID" value="CAG8680239.1"/>
    <property type="molecule type" value="Genomic_DNA"/>
</dbReference>
<proteinExistence type="predicted"/>
<evidence type="ECO:0000313" key="3">
    <source>
        <dbReference type="Proteomes" id="UP000789508"/>
    </source>
</evidence>